<sequence length="111" mass="11787">MLLTGLCKGSLSNKVALAGSRKGCRSNKMVFAGSCKGCRSNKTAFAGSCKGCPLNKLAFAGLRKGVLLVLRISARCFISLGLCGLLQEGDRTELSTGEVGENRKEVNHREH</sequence>
<dbReference type="KEGG" id="dps:DP2163"/>
<keyword evidence="2" id="KW-1185">Reference proteome</keyword>
<dbReference type="EMBL" id="CR522870">
    <property type="protein sequence ID" value="CAG36892.1"/>
    <property type="molecule type" value="Genomic_DNA"/>
</dbReference>
<dbReference type="Proteomes" id="UP000000602">
    <property type="component" value="Chromosome"/>
</dbReference>
<dbReference type="HOGENOM" id="CLU_2154312_0_0_7"/>
<accession>Q6AL83</accession>
<evidence type="ECO:0000313" key="2">
    <source>
        <dbReference type="Proteomes" id="UP000000602"/>
    </source>
</evidence>
<name>Q6AL83_DESPS</name>
<gene>
    <name evidence="1" type="ordered locus">DP2163</name>
</gene>
<proteinExistence type="predicted"/>
<reference evidence="2" key="1">
    <citation type="journal article" date="2004" name="Environ. Microbiol.">
        <title>The genome of Desulfotalea psychrophila, a sulfate-reducing bacterium from permanently cold Arctic sediments.</title>
        <authorList>
            <person name="Rabus R."/>
            <person name="Ruepp A."/>
            <person name="Frickey T."/>
            <person name="Rattei T."/>
            <person name="Fartmann B."/>
            <person name="Stark M."/>
            <person name="Bauer M."/>
            <person name="Zibat A."/>
            <person name="Lombardot T."/>
            <person name="Becker I."/>
            <person name="Amann J."/>
            <person name="Gellner K."/>
            <person name="Teeling H."/>
            <person name="Leuschner W.D."/>
            <person name="Gloeckner F.-O."/>
            <person name="Lupas A.N."/>
            <person name="Amann R."/>
            <person name="Klenk H.-P."/>
        </authorList>
    </citation>
    <scope>NUCLEOTIDE SEQUENCE [LARGE SCALE GENOMIC DNA]</scope>
    <source>
        <strain evidence="2">DSM 12343 / LSv54</strain>
    </source>
</reference>
<protein>
    <submittedName>
        <fullName evidence="1">Uncharacterized protein</fullName>
    </submittedName>
</protein>
<evidence type="ECO:0000313" key="1">
    <source>
        <dbReference type="EMBL" id="CAG36892.1"/>
    </source>
</evidence>
<dbReference type="AlphaFoldDB" id="Q6AL83"/>
<organism evidence="1 2">
    <name type="scientific">Desulfotalea psychrophila (strain LSv54 / DSM 12343)</name>
    <dbReference type="NCBI Taxonomy" id="177439"/>
    <lineage>
        <taxon>Bacteria</taxon>
        <taxon>Pseudomonadati</taxon>
        <taxon>Thermodesulfobacteriota</taxon>
        <taxon>Desulfobulbia</taxon>
        <taxon>Desulfobulbales</taxon>
        <taxon>Desulfocapsaceae</taxon>
        <taxon>Desulfotalea</taxon>
    </lineage>
</organism>